<evidence type="ECO:0000313" key="2">
    <source>
        <dbReference type="EMBL" id="GGU70908.1"/>
    </source>
</evidence>
<evidence type="ECO:0000256" key="1">
    <source>
        <dbReference type="SAM" id="MobiDB-lite"/>
    </source>
</evidence>
<reference evidence="2" key="1">
    <citation type="journal article" date="2014" name="Int. J. Syst. Evol. Microbiol.">
        <title>Complete genome sequence of Corynebacterium casei LMG S-19264T (=DSM 44701T), isolated from a smear-ripened cheese.</title>
        <authorList>
            <consortium name="US DOE Joint Genome Institute (JGI-PGF)"/>
            <person name="Walter F."/>
            <person name="Albersmeier A."/>
            <person name="Kalinowski J."/>
            <person name="Ruckert C."/>
        </authorList>
    </citation>
    <scope>NUCLEOTIDE SEQUENCE</scope>
    <source>
        <strain evidence="2">JCM 4136</strain>
    </source>
</reference>
<gene>
    <name evidence="2" type="ORF">GCM10010227_26260</name>
</gene>
<name>A0A8H9HKX2_9ACTN</name>
<dbReference type="Proteomes" id="UP000660975">
    <property type="component" value="Unassembled WGS sequence"/>
</dbReference>
<organism evidence="2 3">
    <name type="scientific">Streptomyces gougerotii</name>
    <dbReference type="NCBI Taxonomy" id="53448"/>
    <lineage>
        <taxon>Bacteria</taxon>
        <taxon>Bacillati</taxon>
        <taxon>Actinomycetota</taxon>
        <taxon>Actinomycetes</taxon>
        <taxon>Kitasatosporales</taxon>
        <taxon>Streptomycetaceae</taxon>
        <taxon>Streptomyces</taxon>
        <taxon>Streptomyces diastaticus group</taxon>
    </lineage>
</organism>
<protein>
    <submittedName>
        <fullName evidence="2">Uncharacterized protein</fullName>
    </submittedName>
</protein>
<proteinExistence type="predicted"/>
<reference evidence="2" key="2">
    <citation type="submission" date="2020-09" db="EMBL/GenBank/DDBJ databases">
        <authorList>
            <person name="Sun Q."/>
            <person name="Ohkuma M."/>
        </authorList>
    </citation>
    <scope>NUCLEOTIDE SEQUENCE</scope>
    <source>
        <strain evidence="2">JCM 4136</strain>
    </source>
</reference>
<dbReference type="AlphaFoldDB" id="A0A8H9HKX2"/>
<dbReference type="EMBL" id="BMSC01000006">
    <property type="protein sequence ID" value="GGU70908.1"/>
    <property type="molecule type" value="Genomic_DNA"/>
</dbReference>
<accession>A0A8H9HKX2</accession>
<feature type="region of interest" description="Disordered" evidence="1">
    <location>
        <begin position="1"/>
        <end position="45"/>
    </location>
</feature>
<evidence type="ECO:0000313" key="3">
    <source>
        <dbReference type="Proteomes" id="UP000660975"/>
    </source>
</evidence>
<comment type="caution">
    <text evidence="2">The sequence shown here is derived from an EMBL/GenBank/DDBJ whole genome shotgun (WGS) entry which is preliminary data.</text>
</comment>
<feature type="compositionally biased region" description="Low complexity" evidence="1">
    <location>
        <begin position="1"/>
        <end position="30"/>
    </location>
</feature>
<sequence length="45" mass="4430">MGDTGGSRTSAASAAPAGEERAAATGARQENAVAVATSRQVLVER</sequence>